<dbReference type="RefSeq" id="WP_253235564.1">
    <property type="nucleotide sequence ID" value="NZ_JAMYJR010000002.1"/>
</dbReference>
<sequence length="64" mass="6589">MTDSSNAGASTEQHVTGSPETDPFPTDQPPTADTPATGSSNKGINEHRANLSEGEPEDAPEPPD</sequence>
<evidence type="ECO:0000313" key="3">
    <source>
        <dbReference type="Proteomes" id="UP001523369"/>
    </source>
</evidence>
<organism evidence="2 3">
    <name type="scientific">Paractinoplanes aksuensis</name>
    <dbReference type="NCBI Taxonomy" id="2939490"/>
    <lineage>
        <taxon>Bacteria</taxon>
        <taxon>Bacillati</taxon>
        <taxon>Actinomycetota</taxon>
        <taxon>Actinomycetes</taxon>
        <taxon>Micromonosporales</taxon>
        <taxon>Micromonosporaceae</taxon>
        <taxon>Paractinoplanes</taxon>
    </lineage>
</organism>
<keyword evidence="3" id="KW-1185">Reference proteome</keyword>
<feature type="compositionally biased region" description="Low complexity" evidence="1">
    <location>
        <begin position="21"/>
        <end position="37"/>
    </location>
</feature>
<evidence type="ECO:0000256" key="1">
    <source>
        <dbReference type="SAM" id="MobiDB-lite"/>
    </source>
</evidence>
<dbReference type="Proteomes" id="UP001523369">
    <property type="component" value="Unassembled WGS sequence"/>
</dbReference>
<dbReference type="EMBL" id="JAMYJR010000002">
    <property type="protein sequence ID" value="MCO8269418.1"/>
    <property type="molecule type" value="Genomic_DNA"/>
</dbReference>
<comment type="caution">
    <text evidence="2">The sequence shown here is derived from an EMBL/GenBank/DDBJ whole genome shotgun (WGS) entry which is preliminary data.</text>
</comment>
<feature type="region of interest" description="Disordered" evidence="1">
    <location>
        <begin position="1"/>
        <end position="64"/>
    </location>
</feature>
<protein>
    <submittedName>
        <fullName evidence="2">Uncharacterized protein</fullName>
    </submittedName>
</protein>
<name>A0ABT1DF22_9ACTN</name>
<reference evidence="2 3" key="1">
    <citation type="submission" date="2022-06" db="EMBL/GenBank/DDBJ databases">
        <title>New Species of the Genus Actinoplanes, ActinopZanes ferrugineus.</title>
        <authorList>
            <person name="Ding P."/>
        </authorList>
    </citation>
    <scope>NUCLEOTIDE SEQUENCE [LARGE SCALE GENOMIC DNA]</scope>
    <source>
        <strain evidence="2 3">TRM88003</strain>
    </source>
</reference>
<feature type="compositionally biased region" description="Acidic residues" evidence="1">
    <location>
        <begin position="54"/>
        <end position="64"/>
    </location>
</feature>
<evidence type="ECO:0000313" key="2">
    <source>
        <dbReference type="EMBL" id="MCO8269418.1"/>
    </source>
</evidence>
<feature type="compositionally biased region" description="Polar residues" evidence="1">
    <location>
        <begin position="1"/>
        <end position="19"/>
    </location>
</feature>
<accession>A0ABT1DF22</accession>
<proteinExistence type="predicted"/>
<gene>
    <name evidence="2" type="ORF">M1L60_02300</name>
</gene>